<feature type="coiled-coil region" evidence="1">
    <location>
        <begin position="159"/>
        <end position="193"/>
    </location>
</feature>
<keyword evidence="2" id="KW-0472">Membrane</keyword>
<dbReference type="GO" id="GO:0002693">
    <property type="term" value="P:positive regulation of cellular extravasation"/>
    <property type="evidence" value="ECO:0007669"/>
    <property type="project" value="TreeGrafter"/>
</dbReference>
<dbReference type="AlphaFoldDB" id="A0A7L4CIC3"/>
<keyword evidence="2" id="KW-0812">Transmembrane</keyword>
<protein>
    <submittedName>
        <fullName evidence="3">PLVAP protein</fullName>
    </submittedName>
</protein>
<comment type="caution">
    <text evidence="3">The sequence shown here is derived from an EMBL/GenBank/DDBJ whole genome shotgun (WGS) entry which is preliminary data.</text>
</comment>
<accession>A0A7L4CIC3</accession>
<keyword evidence="2" id="KW-1133">Transmembrane helix</keyword>
<organism evidence="3 4">
    <name type="scientific">Nyctiprogne leucopyga</name>
    <dbReference type="NCBI Taxonomy" id="382315"/>
    <lineage>
        <taxon>Eukaryota</taxon>
        <taxon>Metazoa</taxon>
        <taxon>Chordata</taxon>
        <taxon>Craniata</taxon>
        <taxon>Vertebrata</taxon>
        <taxon>Euteleostomi</taxon>
        <taxon>Archelosauria</taxon>
        <taxon>Archosauria</taxon>
        <taxon>Dinosauria</taxon>
        <taxon>Saurischia</taxon>
        <taxon>Theropoda</taxon>
        <taxon>Coelurosauria</taxon>
        <taxon>Aves</taxon>
        <taxon>Neognathae</taxon>
        <taxon>Neoaves</taxon>
        <taxon>Strisores</taxon>
        <taxon>Caprimulgiformes</taxon>
        <taxon>Caprimulgidae</taxon>
        <taxon>Chordeilinae</taxon>
        <taxon>Nyctiprogne</taxon>
    </lineage>
</organism>
<gene>
    <name evidence="3" type="primary">Plvap</name>
    <name evidence="3" type="ORF">NYCLEU_R09009</name>
</gene>
<reference evidence="3 4" key="1">
    <citation type="submission" date="2019-09" db="EMBL/GenBank/DDBJ databases">
        <title>Bird 10,000 Genomes (B10K) Project - Family phase.</title>
        <authorList>
            <person name="Zhang G."/>
        </authorList>
    </citation>
    <scope>NUCLEOTIDE SEQUENCE [LARGE SCALE GENOMIC DNA]</scope>
    <source>
        <strain evidence="3">B10K-DU-005-01</strain>
    </source>
</reference>
<evidence type="ECO:0000313" key="4">
    <source>
        <dbReference type="Proteomes" id="UP000551823"/>
    </source>
</evidence>
<keyword evidence="1" id="KW-0175">Coiled coil</keyword>
<feature type="non-terminal residue" evidence="3">
    <location>
        <position position="419"/>
    </location>
</feature>
<dbReference type="InterPro" id="IPR009538">
    <property type="entry name" value="PV-1"/>
</dbReference>
<dbReference type="Pfam" id="PF06637">
    <property type="entry name" value="PV-1"/>
    <property type="match status" value="1"/>
</dbReference>
<keyword evidence="4" id="KW-1185">Reference proteome</keyword>
<dbReference type="Proteomes" id="UP000551823">
    <property type="component" value="Unassembled WGS sequence"/>
</dbReference>
<evidence type="ECO:0000313" key="3">
    <source>
        <dbReference type="EMBL" id="NXW49724.1"/>
    </source>
</evidence>
<feature type="transmembrane region" description="Helical" evidence="2">
    <location>
        <begin position="30"/>
        <end position="52"/>
    </location>
</feature>
<evidence type="ECO:0000256" key="2">
    <source>
        <dbReference type="SAM" id="Phobius"/>
    </source>
</evidence>
<proteinExistence type="predicted"/>
<dbReference type="GO" id="GO:0043114">
    <property type="term" value="P:regulation of vascular permeability"/>
    <property type="evidence" value="ECO:0007669"/>
    <property type="project" value="TreeGrafter"/>
</dbReference>
<dbReference type="PANTHER" id="PTHR21687:SF5">
    <property type="entry name" value="PLASMALEMMA VESICLE-ASSOCIATED PROTEIN"/>
    <property type="match status" value="1"/>
</dbReference>
<feature type="coiled-coil region" evidence="1">
    <location>
        <begin position="287"/>
        <end position="339"/>
    </location>
</feature>
<dbReference type="PANTHER" id="PTHR21687">
    <property type="entry name" value="PLASMALEMMA VESICLE-ASSOCIATED PROTEIN"/>
    <property type="match status" value="1"/>
</dbReference>
<name>A0A7L4CIC3_9AVES</name>
<feature type="non-terminal residue" evidence="3">
    <location>
        <position position="1"/>
    </location>
</feature>
<dbReference type="EMBL" id="VZZU01003504">
    <property type="protein sequence ID" value="NXW49724.1"/>
    <property type="molecule type" value="Genomic_DNA"/>
</dbReference>
<sequence length="419" mass="47711">MEKSSYTMAKFGLETKEAMPKRDCGFYVKYIFLFTSLIQFLIILGLVLFMVYGNAQAGTDTHLRLLEEQLQDRYSKIITLSGRNINLTRTLNATLKEKQGLQVLAQKVQRELDKCNSTQAPNAIPKLQEMMKIIFYQKTKLDECHMTISLINASCSAEKALLRSQLDQTTLAKKELEENCRQAGSTLTKATQEQESCQRDLLTTKTICESTKTNLELLKGECRSLRSDMSYTFQRIKEMLSPYSCSAVHEQLNWLTQRTEGLFLWQQERETKYVGKSVCDMNLRQCQVNCTGEKQELEKRLQDVEKQVKGGQEEKKKLLAEKEQLVKELEEKNKAAAQAGYFKEQLNICMGSKMDTFFDPTGSRLPVGSGRPGPFASTGSYADALRNQGIFGNMGKINAEEIQRSVQKIMEQYTSTLKN</sequence>
<evidence type="ECO:0000256" key="1">
    <source>
        <dbReference type="SAM" id="Coils"/>
    </source>
</evidence>